<gene>
    <name evidence="1" type="ORF">TIFTF001_047873</name>
    <name evidence="2" type="ORF">TIFTF001_047875</name>
    <name evidence="3" type="ORF">TIFTF001_047877</name>
    <name evidence="4" type="ORF">TIFTF001_047879</name>
</gene>
<evidence type="ECO:0000313" key="4">
    <source>
        <dbReference type="EMBL" id="GMN28168.1"/>
    </source>
</evidence>
<evidence type="ECO:0000313" key="5">
    <source>
        <dbReference type="Proteomes" id="UP001187192"/>
    </source>
</evidence>
<dbReference type="EMBL" id="BTGU01005696">
    <property type="protein sequence ID" value="GMN28168.1"/>
    <property type="molecule type" value="Genomic_DNA"/>
</dbReference>
<comment type="caution">
    <text evidence="4">The sequence shown here is derived from an EMBL/GenBank/DDBJ whole genome shotgun (WGS) entry which is preliminary data.</text>
</comment>
<accession>A0AA87ZKH9</accession>
<dbReference type="EMBL" id="BTGU01005695">
    <property type="protein sequence ID" value="GMN28115.1"/>
    <property type="molecule type" value="Genomic_DNA"/>
</dbReference>
<protein>
    <submittedName>
        <fullName evidence="4">Uncharacterized protein</fullName>
    </submittedName>
</protein>
<evidence type="ECO:0000313" key="2">
    <source>
        <dbReference type="EMBL" id="GMN28060.1"/>
    </source>
</evidence>
<dbReference type="AlphaFoldDB" id="A0AA87ZKH9"/>
<evidence type="ECO:0000313" key="3">
    <source>
        <dbReference type="EMBL" id="GMN28115.1"/>
    </source>
</evidence>
<keyword evidence="5" id="KW-1185">Reference proteome</keyword>
<dbReference type="Proteomes" id="UP001187192">
    <property type="component" value="Unassembled WGS sequence"/>
</dbReference>
<dbReference type="EMBL" id="BTGU01005694">
    <property type="protein sequence ID" value="GMN28060.1"/>
    <property type="molecule type" value="Genomic_DNA"/>
</dbReference>
<evidence type="ECO:0000313" key="1">
    <source>
        <dbReference type="EMBL" id="GMN27962.1"/>
    </source>
</evidence>
<reference evidence="4" key="1">
    <citation type="submission" date="2023-07" db="EMBL/GenBank/DDBJ databases">
        <title>draft genome sequence of fig (Ficus carica).</title>
        <authorList>
            <person name="Takahashi T."/>
            <person name="Nishimura K."/>
        </authorList>
    </citation>
    <scope>NUCLEOTIDE SEQUENCE</scope>
</reference>
<sequence length="103" mass="11308">MSWPWRLGDRPPTSLSLSFSASISLSSLCSESEIGPDRLSLFLCVSSKPPDLCIHLPRHGSIPHQNLYNTEVTIISVIGIADNDNNITRSPVERESATMSLRS</sequence>
<name>A0AA87ZKH9_FICCA</name>
<proteinExistence type="predicted"/>
<dbReference type="EMBL" id="BTGU01005693">
    <property type="protein sequence ID" value="GMN27962.1"/>
    <property type="molecule type" value="Genomic_DNA"/>
</dbReference>
<organism evidence="4 5">
    <name type="scientific">Ficus carica</name>
    <name type="common">Common fig</name>
    <dbReference type="NCBI Taxonomy" id="3494"/>
    <lineage>
        <taxon>Eukaryota</taxon>
        <taxon>Viridiplantae</taxon>
        <taxon>Streptophyta</taxon>
        <taxon>Embryophyta</taxon>
        <taxon>Tracheophyta</taxon>
        <taxon>Spermatophyta</taxon>
        <taxon>Magnoliopsida</taxon>
        <taxon>eudicotyledons</taxon>
        <taxon>Gunneridae</taxon>
        <taxon>Pentapetalae</taxon>
        <taxon>rosids</taxon>
        <taxon>fabids</taxon>
        <taxon>Rosales</taxon>
        <taxon>Moraceae</taxon>
        <taxon>Ficeae</taxon>
        <taxon>Ficus</taxon>
    </lineage>
</organism>